<organism evidence="4 6">
    <name type="scientific">Bacteroides xylanisolvens</name>
    <dbReference type="NCBI Taxonomy" id="371601"/>
    <lineage>
        <taxon>Bacteria</taxon>
        <taxon>Pseudomonadati</taxon>
        <taxon>Bacteroidota</taxon>
        <taxon>Bacteroidia</taxon>
        <taxon>Bacteroidales</taxon>
        <taxon>Bacteroidaceae</taxon>
        <taxon>Bacteroides</taxon>
    </lineage>
</organism>
<dbReference type="Gene3D" id="3.40.50.2000">
    <property type="entry name" value="Glycogen Phosphorylase B"/>
    <property type="match status" value="2"/>
</dbReference>
<feature type="domain" description="Glycosyltransferase subfamily 4-like N-terminal" evidence="3">
    <location>
        <begin position="81"/>
        <end position="168"/>
    </location>
</feature>
<dbReference type="AlphaFoldDB" id="A0A1H4BA78"/>
<reference evidence="6 7" key="1">
    <citation type="submission" date="2016-10" db="EMBL/GenBank/DDBJ databases">
        <authorList>
            <person name="de Groot N.N."/>
        </authorList>
    </citation>
    <scope>NUCLEOTIDE SEQUENCE [LARGE SCALE GENOMIC DNA]</scope>
    <source>
        <strain evidence="5 7">NLAE-zl-C202</strain>
        <strain evidence="4 6">NLAE-zl-G339</strain>
    </source>
</reference>
<dbReference type="InterPro" id="IPR001296">
    <property type="entry name" value="Glyco_trans_1"/>
</dbReference>
<dbReference type="InterPro" id="IPR028098">
    <property type="entry name" value="Glyco_trans_4-like_N"/>
</dbReference>
<evidence type="ECO:0000259" key="2">
    <source>
        <dbReference type="Pfam" id="PF00534"/>
    </source>
</evidence>
<gene>
    <name evidence="4" type="ORF">SAMN04487924_106137</name>
    <name evidence="5" type="ORF">SAMN05216250_107115</name>
</gene>
<evidence type="ECO:0000313" key="6">
    <source>
        <dbReference type="Proteomes" id="UP000183040"/>
    </source>
</evidence>
<evidence type="ECO:0000313" key="4">
    <source>
        <dbReference type="EMBL" id="SEA45006.1"/>
    </source>
</evidence>
<dbReference type="GO" id="GO:0009103">
    <property type="term" value="P:lipopolysaccharide biosynthetic process"/>
    <property type="evidence" value="ECO:0007669"/>
    <property type="project" value="TreeGrafter"/>
</dbReference>
<dbReference type="PANTHER" id="PTHR46401:SF2">
    <property type="entry name" value="GLYCOSYLTRANSFERASE WBBK-RELATED"/>
    <property type="match status" value="1"/>
</dbReference>
<evidence type="ECO:0000256" key="1">
    <source>
        <dbReference type="ARBA" id="ARBA00022679"/>
    </source>
</evidence>
<proteinExistence type="predicted"/>
<dbReference type="Pfam" id="PF00534">
    <property type="entry name" value="Glycos_transf_1"/>
    <property type="match status" value="1"/>
</dbReference>
<dbReference type="EMBL" id="FOUM01000007">
    <property type="protein sequence ID" value="SFM60812.1"/>
    <property type="molecule type" value="Genomic_DNA"/>
</dbReference>
<protein>
    <submittedName>
        <fullName evidence="4">Glycosyltransferase involved in cell wall bisynthesis</fullName>
    </submittedName>
</protein>
<dbReference type="PANTHER" id="PTHR46401">
    <property type="entry name" value="GLYCOSYLTRANSFERASE WBBK-RELATED"/>
    <property type="match status" value="1"/>
</dbReference>
<dbReference type="Pfam" id="PF13439">
    <property type="entry name" value="Glyco_transf_4"/>
    <property type="match status" value="1"/>
</dbReference>
<dbReference type="SUPFAM" id="SSF53756">
    <property type="entry name" value="UDP-Glycosyltransferase/glycogen phosphorylase"/>
    <property type="match status" value="1"/>
</dbReference>
<feature type="domain" description="Glycosyl transferase family 1" evidence="2">
    <location>
        <begin position="180"/>
        <end position="337"/>
    </location>
</feature>
<name>A0A1H4BA78_9BACE</name>
<evidence type="ECO:0000313" key="7">
    <source>
        <dbReference type="Proteomes" id="UP000183766"/>
    </source>
</evidence>
<dbReference type="Proteomes" id="UP000183766">
    <property type="component" value="Unassembled WGS sequence"/>
</dbReference>
<dbReference type="EMBL" id="FNRP01000006">
    <property type="protein sequence ID" value="SEA45006.1"/>
    <property type="molecule type" value="Genomic_DNA"/>
</dbReference>
<accession>A0A1H4BA78</accession>
<evidence type="ECO:0000259" key="3">
    <source>
        <dbReference type="Pfam" id="PF13439"/>
    </source>
</evidence>
<dbReference type="GO" id="GO:0016757">
    <property type="term" value="F:glycosyltransferase activity"/>
    <property type="evidence" value="ECO:0007669"/>
    <property type="project" value="InterPro"/>
</dbReference>
<keyword evidence="1 4" id="KW-0808">Transferase</keyword>
<sequence length="359" mass="41877">MMEKEIQRKKKVLIDLTNYGSLTAGFGQIAANYAAAFSSMPIEDLHFVYLLRQKYMQEFGPNVTSVPVRRINKFFPFTLPKVDVWHAVNQQRKLLRIAGGTKFIFTIHDFNFLTEKKPWKAKMYLRRMQNKVNKAAVVTTISHYVADVIRQHIDLKGKEIRVIYNGVERIDMLEGTQPSFATGRPFFFTIGQIRRKKNFHLLVDVMRHFPEYDLYICGDAHFAYAEEVRNLIREKQVTNVFLTDVITQSEKIWLYRNCEAFLFPSEGEGFGLPVVEAMQFGKAVFAANRTSLPEVCNGHAIMWEHLDTESMVQSIREHLPDFYKDEERLARMKEHAASFSYEKHIQAYLDLYHELAQLS</sequence>
<evidence type="ECO:0000313" key="5">
    <source>
        <dbReference type="EMBL" id="SFM60812.1"/>
    </source>
</evidence>
<dbReference type="Proteomes" id="UP000183040">
    <property type="component" value="Unassembled WGS sequence"/>
</dbReference>
<dbReference type="CDD" id="cd03809">
    <property type="entry name" value="GT4_MtfB-like"/>
    <property type="match status" value="1"/>
</dbReference>